<reference evidence="2" key="2">
    <citation type="submission" date="2021-02" db="EMBL/GenBank/DDBJ databases">
        <authorList>
            <person name="Merkel A.Y."/>
        </authorList>
    </citation>
    <scope>NUCLEOTIDE SEQUENCE</scope>
    <source>
        <strain evidence="2">T05b</strain>
    </source>
</reference>
<dbReference type="Gene3D" id="3.40.50.10610">
    <property type="entry name" value="ABC-type transport auxiliary lipoprotein component"/>
    <property type="match status" value="1"/>
</dbReference>
<gene>
    <name evidence="2" type="ORF">JWV37_08935</name>
</gene>
<protein>
    <submittedName>
        <fullName evidence="2">Membrane integrity-associated transporter subunit PqiC</fullName>
    </submittedName>
</protein>
<dbReference type="PROSITE" id="PS51257">
    <property type="entry name" value="PROKAR_LIPOPROTEIN"/>
    <property type="match status" value="1"/>
</dbReference>
<organism evidence="2 3">
    <name type="scientific">Sulfurospirillum tamanense</name>
    <dbReference type="NCBI Taxonomy" id="2813362"/>
    <lineage>
        <taxon>Bacteria</taxon>
        <taxon>Pseudomonadati</taxon>
        <taxon>Campylobacterota</taxon>
        <taxon>Epsilonproteobacteria</taxon>
        <taxon>Campylobacterales</taxon>
        <taxon>Sulfurospirillaceae</taxon>
        <taxon>Sulfurospirillum</taxon>
    </lineage>
</organism>
<evidence type="ECO:0000259" key="1">
    <source>
        <dbReference type="Pfam" id="PF03886"/>
    </source>
</evidence>
<evidence type="ECO:0000313" key="2">
    <source>
        <dbReference type="EMBL" id="MBN2964906.1"/>
    </source>
</evidence>
<dbReference type="Proteomes" id="UP000703590">
    <property type="component" value="Unassembled WGS sequence"/>
</dbReference>
<keyword evidence="3" id="KW-1185">Reference proteome</keyword>
<dbReference type="RefSeq" id="WP_205459453.1">
    <property type="nucleotide sequence ID" value="NZ_JAFHKK010000019.1"/>
</dbReference>
<sequence length="197" mass="22352">MRWIVLLSTALVMMGCTVKPTLSQPMAQFRLGEVGLMPVFAQRFSYVLQVRPVAGNVDSTKLVYQTPEGLRRAYAHHQWEKPLSRQMQHLVVLALAQSEMFEDVTSTTSKVRPQRVLENSVSAFEQYLLQDSTSVVRLHVRTRVVDVAENTSVAHRVFRIEIPVLVQTPTGALEAYNRAFEAWVRELTLWLGEPDAS</sequence>
<dbReference type="SUPFAM" id="SSF159594">
    <property type="entry name" value="XCC0632-like"/>
    <property type="match status" value="1"/>
</dbReference>
<feature type="domain" description="ABC-type transport auxiliary lipoprotein component" evidence="1">
    <location>
        <begin position="49"/>
        <end position="186"/>
    </location>
</feature>
<proteinExistence type="predicted"/>
<evidence type="ECO:0000313" key="3">
    <source>
        <dbReference type="Proteomes" id="UP000703590"/>
    </source>
</evidence>
<comment type="caution">
    <text evidence="2">The sequence shown here is derived from an EMBL/GenBank/DDBJ whole genome shotgun (WGS) entry which is preliminary data.</text>
</comment>
<dbReference type="Pfam" id="PF03886">
    <property type="entry name" value="ABC_trans_aux"/>
    <property type="match status" value="1"/>
</dbReference>
<dbReference type="InterPro" id="IPR005586">
    <property type="entry name" value="ABC_trans_aux"/>
</dbReference>
<name>A0ABS2WTB7_9BACT</name>
<reference evidence="2" key="1">
    <citation type="submission" date="2021-02" db="EMBL/GenBank/DDBJ databases">
        <title>Sulfurospirillum tamanensis sp. nov.</title>
        <authorList>
            <person name="Frolova A."/>
            <person name="Merkel A."/>
            <person name="Slobodkin A."/>
        </authorList>
    </citation>
    <scope>NUCLEOTIDE SEQUENCE</scope>
    <source>
        <strain evidence="2">T05b</strain>
    </source>
</reference>
<accession>A0ABS2WTB7</accession>
<dbReference type="EMBL" id="JAFHKK010000019">
    <property type="protein sequence ID" value="MBN2964906.1"/>
    <property type="molecule type" value="Genomic_DNA"/>
</dbReference>